<sequence>MFASIAPAGAELVATPLRGDSRLVEFAYDADNTFLLLAKPLAVTHVQFAADEQIQTVVAGDNANWELSPAKNRKHLFVKPKYDGQETSMTVITDRRSYQFVLRSTGDGKKWYQRVSWVYPSELVVDYEVREPSSPRTESTPQQQGALGAGALGSVNGLPGLRPEALRFNYEVHGDAPFRPLVVFDDGQFTYMKLPASIQELPALLAVTDEKEYGLVNFEVKGDYLVAHRLLPVAVLKLGRAEVRVQQVAPKRNFLGFTVQN</sequence>
<evidence type="ECO:0000256" key="1">
    <source>
        <dbReference type="ARBA" id="ARBA00006135"/>
    </source>
</evidence>
<keyword evidence="2" id="KW-0732">Signal</keyword>
<dbReference type="CDD" id="cd06911">
    <property type="entry name" value="VirB9_CagX_TrbG"/>
    <property type="match status" value="1"/>
</dbReference>
<dbReference type="Gene3D" id="2.60.40.2500">
    <property type="match status" value="1"/>
</dbReference>
<name>A0A562ZSQ4_9BURK</name>
<protein>
    <submittedName>
        <fullName evidence="4">Conjugal transfer protein TrbG</fullName>
    </submittedName>
</protein>
<keyword evidence="5" id="KW-1185">Reference proteome</keyword>
<comment type="similarity">
    <text evidence="1">Belongs to the TrbG/VirB9 family.</text>
</comment>
<dbReference type="Pfam" id="PF03524">
    <property type="entry name" value="CagX"/>
    <property type="match status" value="1"/>
</dbReference>
<reference evidence="4 5" key="1">
    <citation type="submission" date="2019-07" db="EMBL/GenBank/DDBJ databases">
        <title>Caenimonas sedimenti sp. nov., isolated from activated sludge.</title>
        <authorList>
            <person name="Xu J."/>
        </authorList>
    </citation>
    <scope>NUCLEOTIDE SEQUENCE [LARGE SCALE GENOMIC DNA]</scope>
    <source>
        <strain evidence="4 5">HX-9-20</strain>
    </source>
</reference>
<accession>A0A562ZSQ4</accession>
<evidence type="ECO:0000256" key="3">
    <source>
        <dbReference type="SAM" id="MobiDB-lite"/>
    </source>
</evidence>
<dbReference type="InterPro" id="IPR010258">
    <property type="entry name" value="Conjugal_tfr_TrbG/VirB9/CagX"/>
</dbReference>
<comment type="caution">
    <text evidence="4">The sequence shown here is derived from an EMBL/GenBank/DDBJ whole genome shotgun (WGS) entry which is preliminary data.</text>
</comment>
<evidence type="ECO:0000313" key="4">
    <source>
        <dbReference type="EMBL" id="TWO71437.1"/>
    </source>
</evidence>
<organism evidence="4 5">
    <name type="scientific">Caenimonas sedimenti</name>
    <dbReference type="NCBI Taxonomy" id="2596921"/>
    <lineage>
        <taxon>Bacteria</taxon>
        <taxon>Pseudomonadati</taxon>
        <taxon>Pseudomonadota</taxon>
        <taxon>Betaproteobacteria</taxon>
        <taxon>Burkholderiales</taxon>
        <taxon>Comamonadaceae</taxon>
        <taxon>Caenimonas</taxon>
    </lineage>
</organism>
<evidence type="ECO:0000256" key="2">
    <source>
        <dbReference type="ARBA" id="ARBA00022729"/>
    </source>
</evidence>
<proteinExistence type="inferred from homology"/>
<dbReference type="RefSeq" id="WP_145893048.1">
    <property type="nucleotide sequence ID" value="NZ_VOBQ01000008.1"/>
</dbReference>
<gene>
    <name evidence="4" type="ORF">FN976_11000</name>
</gene>
<dbReference type="InterPro" id="IPR038161">
    <property type="entry name" value="VirB9/CagX/TrbG_C_sf"/>
</dbReference>
<dbReference type="Proteomes" id="UP000318199">
    <property type="component" value="Unassembled WGS sequence"/>
</dbReference>
<feature type="region of interest" description="Disordered" evidence="3">
    <location>
        <begin position="130"/>
        <end position="149"/>
    </location>
</feature>
<dbReference type="EMBL" id="VOBQ01000008">
    <property type="protein sequence ID" value="TWO71437.1"/>
    <property type="molecule type" value="Genomic_DNA"/>
</dbReference>
<dbReference type="AlphaFoldDB" id="A0A562ZSQ4"/>
<dbReference type="InterPro" id="IPR033645">
    <property type="entry name" value="VirB9/CagX/TrbG_C"/>
</dbReference>
<dbReference type="OrthoDB" id="9773431at2"/>
<evidence type="ECO:0000313" key="5">
    <source>
        <dbReference type="Proteomes" id="UP000318199"/>
    </source>
</evidence>